<dbReference type="OrthoDB" id="31168at2157"/>
<keyword evidence="4" id="KW-1185">Reference proteome</keyword>
<dbReference type="InterPro" id="IPR027417">
    <property type="entry name" value="P-loop_NTPase"/>
</dbReference>
<dbReference type="AlphaFoldDB" id="A0A2P4NU91"/>
<dbReference type="GO" id="GO:0051782">
    <property type="term" value="P:negative regulation of cell division"/>
    <property type="evidence" value="ECO:0007669"/>
    <property type="project" value="TreeGrafter"/>
</dbReference>
<proteinExistence type="predicted"/>
<dbReference type="GO" id="GO:0005829">
    <property type="term" value="C:cytosol"/>
    <property type="evidence" value="ECO:0007669"/>
    <property type="project" value="TreeGrafter"/>
</dbReference>
<comment type="caution">
    <text evidence="3">The sequence shown here is derived from an EMBL/GenBank/DDBJ whole genome shotgun (WGS) entry which is preliminary data.</text>
</comment>
<dbReference type="PANTHER" id="PTHR43384">
    <property type="entry name" value="SEPTUM SITE-DETERMINING PROTEIN MIND HOMOLOG, CHLOROPLASTIC-RELATED"/>
    <property type="match status" value="1"/>
</dbReference>
<feature type="compositionally biased region" description="Low complexity" evidence="1">
    <location>
        <begin position="254"/>
        <end position="268"/>
    </location>
</feature>
<dbReference type="EMBL" id="LOPW02000004">
    <property type="protein sequence ID" value="POG56724.1"/>
    <property type="molecule type" value="Genomic_DNA"/>
</dbReference>
<name>A0A2P4NU91_9EURY</name>
<organism evidence="3 4">
    <name type="scientific">Haloferax marisrubri</name>
    <dbReference type="NCBI Taxonomy" id="1544719"/>
    <lineage>
        <taxon>Archaea</taxon>
        <taxon>Methanobacteriati</taxon>
        <taxon>Methanobacteriota</taxon>
        <taxon>Stenosarchaea group</taxon>
        <taxon>Halobacteria</taxon>
        <taxon>Halobacteriales</taxon>
        <taxon>Haloferacaceae</taxon>
        <taxon>Haloferax</taxon>
    </lineage>
</organism>
<feature type="compositionally biased region" description="Acidic residues" evidence="1">
    <location>
        <begin position="377"/>
        <end position="397"/>
    </location>
</feature>
<evidence type="ECO:0000313" key="3">
    <source>
        <dbReference type="EMBL" id="POG56724.1"/>
    </source>
</evidence>
<accession>A0A2P4NU91</accession>
<feature type="compositionally biased region" description="Low complexity" evidence="1">
    <location>
        <begin position="483"/>
        <end position="494"/>
    </location>
</feature>
<dbReference type="SUPFAM" id="SSF52540">
    <property type="entry name" value="P-loop containing nucleoside triphosphate hydrolases"/>
    <property type="match status" value="1"/>
</dbReference>
<dbReference type="Pfam" id="PF01656">
    <property type="entry name" value="CbiA"/>
    <property type="match status" value="1"/>
</dbReference>
<feature type="compositionally biased region" description="Acidic residues" evidence="1">
    <location>
        <begin position="524"/>
        <end position="556"/>
    </location>
</feature>
<feature type="compositionally biased region" description="Acidic residues" evidence="1">
    <location>
        <begin position="334"/>
        <end position="364"/>
    </location>
</feature>
<evidence type="ECO:0000313" key="4">
    <source>
        <dbReference type="Proteomes" id="UP000053621"/>
    </source>
</evidence>
<dbReference type="PANTHER" id="PTHR43384:SF10">
    <property type="entry name" value="ATPASE INVOLVED IN CHROMOSOME PARTITIONING, PARA_MIND FAMILY"/>
    <property type="match status" value="1"/>
</dbReference>
<feature type="compositionally biased region" description="Acidic residues" evidence="1">
    <location>
        <begin position="470"/>
        <end position="482"/>
    </location>
</feature>
<dbReference type="InterPro" id="IPR002586">
    <property type="entry name" value="CobQ/CobB/MinD/ParA_Nub-bd_dom"/>
</dbReference>
<dbReference type="NCBIfam" id="TIGR01969">
    <property type="entry name" value="minD_arch"/>
    <property type="match status" value="1"/>
</dbReference>
<feature type="compositionally biased region" description="Acidic residues" evidence="1">
    <location>
        <begin position="312"/>
        <end position="326"/>
    </location>
</feature>
<feature type="compositionally biased region" description="Acidic residues" evidence="1">
    <location>
        <begin position="577"/>
        <end position="595"/>
    </location>
</feature>
<reference evidence="3" key="1">
    <citation type="submission" date="2017-08" db="EMBL/GenBank/DDBJ databases">
        <title>Haloferax marisrubri sp. nov., isolated from the Discovery deep brine-seawater interface in the Red Sea.</title>
        <authorList>
            <person name="Zhang G."/>
            <person name="Stingl U."/>
        </authorList>
    </citation>
    <scope>NUCLEOTIDE SEQUENCE [LARGE SCALE GENOMIC DNA]</scope>
    <source>
        <strain evidence="3">SB3</strain>
    </source>
</reference>
<feature type="compositionally biased region" description="Acidic residues" evidence="1">
    <location>
        <begin position="603"/>
        <end position="613"/>
    </location>
</feature>
<sequence>MARVYAVASAKGGVGKTTTTANLGTTLAMAGHDVVVVDGDLGMPNLAGALGVDPDGATLHDVLTGEAAVEAAVYEGPAGLSVLPGSNALEAFATANAKELEPVISALEASYDVVIIDTGAGLSDDTFVPLKLADEVVLVSTTEREALGDTEKTRQLGERIGADVVGVVLTRVNQSNPNADVVASLLDAGVIAVVPEDPSIREALSTQVPVVARSPDSIAAAGYRALAEALTGEPVPIPDGATESSESEADATNEADQTADPTDAAVADSDSDPDFDEDSSDDATEVEADTPETDEHTSVVNVDAAPAAASELDTEPEPASEPEADPSDVAAAVADDDGISADAESEPAFEAEPGPDADATDDDLASSIPFSGGAAEASDDPVDPDPAAAEDGDDPAVEADAVADPMDADAPVEPDTESEAEDADAPADPLAADAPDDSVVADPDSVGDEEPDTDPLAADLEAVTRGASAADEETLDDADDPVSDAAAGATGADPLAEDAEDDSLAAPATESPLEDSSETVVEASPDDADSGSDVAEDSESVDSEPTDLDPAVEEVDAAASGADEPLVAEAEPSASETDADADADESPEDGGDEEGVYTTSLVEEVESFDDDERDEKKKGFFSRFLG</sequence>
<dbReference type="Proteomes" id="UP000053621">
    <property type="component" value="Unassembled WGS sequence"/>
</dbReference>
<feature type="domain" description="CobQ/CobB/MinD/ParA nucleotide binding" evidence="2">
    <location>
        <begin position="6"/>
        <end position="210"/>
    </location>
</feature>
<gene>
    <name evidence="3" type="ORF">AUR65_002550</name>
</gene>
<feature type="region of interest" description="Disordered" evidence="1">
    <location>
        <begin position="231"/>
        <end position="626"/>
    </location>
</feature>
<evidence type="ECO:0000256" key="1">
    <source>
        <dbReference type="SAM" id="MobiDB-lite"/>
    </source>
</evidence>
<dbReference type="RefSeq" id="WP_058568236.1">
    <property type="nucleotide sequence ID" value="NZ_LOPW02000004.1"/>
</dbReference>
<dbReference type="GO" id="GO:0005524">
    <property type="term" value="F:ATP binding"/>
    <property type="evidence" value="ECO:0007669"/>
    <property type="project" value="TreeGrafter"/>
</dbReference>
<feature type="compositionally biased region" description="Acidic residues" evidence="1">
    <location>
        <begin position="406"/>
        <end position="425"/>
    </location>
</feature>
<feature type="compositionally biased region" description="Acidic residues" evidence="1">
    <location>
        <begin position="269"/>
        <end position="292"/>
    </location>
</feature>
<protein>
    <submittedName>
        <fullName evidence="3">Septum site-determining protein MinD</fullName>
    </submittedName>
</protein>
<dbReference type="Gene3D" id="3.40.50.300">
    <property type="entry name" value="P-loop containing nucleotide triphosphate hydrolases"/>
    <property type="match status" value="1"/>
</dbReference>
<dbReference type="GO" id="GO:0009898">
    <property type="term" value="C:cytoplasmic side of plasma membrane"/>
    <property type="evidence" value="ECO:0007669"/>
    <property type="project" value="TreeGrafter"/>
</dbReference>
<evidence type="ECO:0000259" key="2">
    <source>
        <dbReference type="Pfam" id="PF01656"/>
    </source>
</evidence>
<dbReference type="GO" id="GO:0016887">
    <property type="term" value="F:ATP hydrolysis activity"/>
    <property type="evidence" value="ECO:0007669"/>
    <property type="project" value="TreeGrafter"/>
</dbReference>
<feature type="compositionally biased region" description="Low complexity" evidence="1">
    <location>
        <begin position="426"/>
        <end position="444"/>
    </location>
</feature>
<dbReference type="InterPro" id="IPR050625">
    <property type="entry name" value="ParA/MinD_ATPase"/>
</dbReference>
<dbReference type="InterPro" id="IPR010224">
    <property type="entry name" value="MinD_archaea"/>
</dbReference>